<evidence type="ECO:0000256" key="6">
    <source>
        <dbReference type="ARBA" id="ARBA00022692"/>
    </source>
</evidence>
<comment type="similarity">
    <text evidence="2">Belongs to the TonB family.</text>
</comment>
<accession>A0A327P518</accession>
<feature type="domain" description="TonB C-terminal" evidence="11">
    <location>
        <begin position="52"/>
        <end position="141"/>
    </location>
</feature>
<dbReference type="GO" id="GO:0055085">
    <property type="term" value="P:transmembrane transport"/>
    <property type="evidence" value="ECO:0007669"/>
    <property type="project" value="InterPro"/>
</dbReference>
<keyword evidence="10" id="KW-0732">Signal</keyword>
<dbReference type="OrthoDB" id="9812355at2"/>
<reference evidence="12 13" key="1">
    <citation type="submission" date="2018-06" db="EMBL/GenBank/DDBJ databases">
        <title>Genomic Encyclopedia of Archaeal and Bacterial Type Strains, Phase II (KMG-II): from individual species to whole genera.</title>
        <authorList>
            <person name="Goeker M."/>
        </authorList>
    </citation>
    <scope>NUCLEOTIDE SEQUENCE [LARGE SCALE GENOMIC DNA]</scope>
    <source>
        <strain evidence="12 13">DSM 23446</strain>
    </source>
</reference>
<dbReference type="InterPro" id="IPR006260">
    <property type="entry name" value="TonB/TolA_C"/>
</dbReference>
<dbReference type="PANTHER" id="PTHR33446">
    <property type="entry name" value="PROTEIN TONB-RELATED"/>
    <property type="match status" value="1"/>
</dbReference>
<dbReference type="PRINTS" id="PR01374">
    <property type="entry name" value="TONBPROTEIN"/>
</dbReference>
<evidence type="ECO:0000256" key="2">
    <source>
        <dbReference type="ARBA" id="ARBA00006555"/>
    </source>
</evidence>
<organism evidence="12 13">
    <name type="scientific">Algoriphagus yeomjeoni</name>
    <dbReference type="NCBI Taxonomy" id="291403"/>
    <lineage>
        <taxon>Bacteria</taxon>
        <taxon>Pseudomonadati</taxon>
        <taxon>Bacteroidota</taxon>
        <taxon>Cytophagia</taxon>
        <taxon>Cytophagales</taxon>
        <taxon>Cyclobacteriaceae</taxon>
        <taxon>Algoriphagus</taxon>
    </lineage>
</organism>
<dbReference type="SUPFAM" id="SSF74653">
    <property type="entry name" value="TolA/TonB C-terminal domain"/>
    <property type="match status" value="1"/>
</dbReference>
<dbReference type="EMBL" id="QLLK01000014">
    <property type="protein sequence ID" value="RAI85016.1"/>
    <property type="molecule type" value="Genomic_DNA"/>
</dbReference>
<dbReference type="GO" id="GO:0030288">
    <property type="term" value="C:outer membrane-bounded periplasmic space"/>
    <property type="evidence" value="ECO:0007669"/>
    <property type="project" value="InterPro"/>
</dbReference>
<dbReference type="PROSITE" id="PS52015">
    <property type="entry name" value="TONB_CTD"/>
    <property type="match status" value="1"/>
</dbReference>
<keyword evidence="8" id="KW-1133">Transmembrane helix</keyword>
<feature type="chain" id="PRO_5016446177" evidence="10">
    <location>
        <begin position="34"/>
        <end position="141"/>
    </location>
</feature>
<dbReference type="GO" id="GO:0015031">
    <property type="term" value="P:protein transport"/>
    <property type="evidence" value="ECO:0007669"/>
    <property type="project" value="UniProtKB-KW"/>
</dbReference>
<dbReference type="RefSeq" id="WP_111613123.1">
    <property type="nucleotide sequence ID" value="NZ_QLLK01000014.1"/>
</dbReference>
<keyword evidence="9" id="KW-0472">Membrane</keyword>
<comment type="caution">
    <text evidence="12">The sequence shown here is derived from an EMBL/GenBank/DDBJ whole genome shotgun (WGS) entry which is preliminary data.</text>
</comment>
<evidence type="ECO:0000313" key="12">
    <source>
        <dbReference type="EMBL" id="RAI85016.1"/>
    </source>
</evidence>
<evidence type="ECO:0000256" key="7">
    <source>
        <dbReference type="ARBA" id="ARBA00022927"/>
    </source>
</evidence>
<dbReference type="PANTHER" id="PTHR33446:SF2">
    <property type="entry name" value="PROTEIN TONB"/>
    <property type="match status" value="1"/>
</dbReference>
<evidence type="ECO:0000259" key="11">
    <source>
        <dbReference type="PROSITE" id="PS52015"/>
    </source>
</evidence>
<evidence type="ECO:0000256" key="8">
    <source>
        <dbReference type="ARBA" id="ARBA00022989"/>
    </source>
</evidence>
<protein>
    <submittedName>
        <fullName evidence="12">Protein TonB</fullName>
    </submittedName>
</protein>
<dbReference type="GO" id="GO:0098797">
    <property type="term" value="C:plasma membrane protein complex"/>
    <property type="evidence" value="ECO:0007669"/>
    <property type="project" value="TreeGrafter"/>
</dbReference>
<dbReference type="InterPro" id="IPR003538">
    <property type="entry name" value="TonB"/>
</dbReference>
<sequence>MNQKDNNFSPKALAILATAVLFFAFLPNQTAQAQTEAEEVFLEVDVQPQPKGGMEGWNSYLSANLTYPTAAREKKIEGTVVVMFIVRDDGKIDSVEILRGIGGGCDEEVMRLVKESATWTPGKKDGEFVNVKMRLPVRFRL</sequence>
<evidence type="ECO:0000256" key="4">
    <source>
        <dbReference type="ARBA" id="ARBA00022475"/>
    </source>
</evidence>
<evidence type="ECO:0000256" key="9">
    <source>
        <dbReference type="ARBA" id="ARBA00023136"/>
    </source>
</evidence>
<dbReference type="GO" id="GO:0031992">
    <property type="term" value="F:energy transducer activity"/>
    <property type="evidence" value="ECO:0007669"/>
    <property type="project" value="InterPro"/>
</dbReference>
<keyword evidence="7" id="KW-0653">Protein transport</keyword>
<evidence type="ECO:0000256" key="5">
    <source>
        <dbReference type="ARBA" id="ARBA00022519"/>
    </source>
</evidence>
<keyword evidence="6" id="KW-0812">Transmembrane</keyword>
<dbReference type="AlphaFoldDB" id="A0A327P518"/>
<dbReference type="NCBIfam" id="TIGR01352">
    <property type="entry name" value="tonB_Cterm"/>
    <property type="match status" value="1"/>
</dbReference>
<gene>
    <name evidence="12" type="ORF">LV83_03810</name>
</gene>
<name>A0A327P518_9BACT</name>
<keyword evidence="5" id="KW-0997">Cell inner membrane</keyword>
<dbReference type="InterPro" id="IPR051045">
    <property type="entry name" value="TonB-dependent_transducer"/>
</dbReference>
<evidence type="ECO:0000256" key="3">
    <source>
        <dbReference type="ARBA" id="ARBA00022448"/>
    </source>
</evidence>
<evidence type="ECO:0000256" key="1">
    <source>
        <dbReference type="ARBA" id="ARBA00004383"/>
    </source>
</evidence>
<keyword evidence="4" id="KW-1003">Cell membrane</keyword>
<comment type="subcellular location">
    <subcellularLocation>
        <location evidence="1">Cell inner membrane</location>
        <topology evidence="1">Single-pass membrane protein</topology>
        <orientation evidence="1">Periplasmic side</orientation>
    </subcellularLocation>
</comment>
<evidence type="ECO:0000313" key="13">
    <source>
        <dbReference type="Proteomes" id="UP000249610"/>
    </source>
</evidence>
<keyword evidence="3" id="KW-0813">Transport</keyword>
<dbReference type="Pfam" id="PF03544">
    <property type="entry name" value="TonB_C"/>
    <property type="match status" value="1"/>
</dbReference>
<dbReference type="Proteomes" id="UP000249610">
    <property type="component" value="Unassembled WGS sequence"/>
</dbReference>
<evidence type="ECO:0000256" key="10">
    <source>
        <dbReference type="SAM" id="SignalP"/>
    </source>
</evidence>
<dbReference type="GO" id="GO:0015891">
    <property type="term" value="P:siderophore transport"/>
    <property type="evidence" value="ECO:0007669"/>
    <property type="project" value="InterPro"/>
</dbReference>
<dbReference type="InterPro" id="IPR037682">
    <property type="entry name" value="TonB_C"/>
</dbReference>
<proteinExistence type="inferred from homology"/>
<keyword evidence="13" id="KW-1185">Reference proteome</keyword>
<dbReference type="Gene3D" id="3.30.1150.10">
    <property type="match status" value="1"/>
</dbReference>
<feature type="signal peptide" evidence="10">
    <location>
        <begin position="1"/>
        <end position="33"/>
    </location>
</feature>